<sequence>MQHITVEGRYPVWVEEIAKADTPWRDVDEIAAALSACIHRQAGAAFIGVFDYYGFNLRVGASLPIDMQDAKTVLFCPGARLPSPAALALCPCAIGVADMGNRFVISFLDAPVVSPTETLALWVEDLRAADIAPGRMPGNAAH</sequence>
<name>A0A6F8VG42_9PROT</name>
<keyword evidence="2" id="KW-1185">Reference proteome</keyword>
<evidence type="ECO:0000313" key="2">
    <source>
        <dbReference type="Proteomes" id="UP000502260"/>
    </source>
</evidence>
<dbReference type="AlphaFoldDB" id="A0A6F8VG42"/>
<reference evidence="2" key="1">
    <citation type="submission" date="2020-03" db="EMBL/GenBank/DDBJ databases">
        <title>Complete genome sequence of sulfur-oxidizing bacterium skT11.</title>
        <authorList>
            <person name="Kanda M."/>
            <person name="Kojima H."/>
            <person name="Fukui M."/>
        </authorList>
    </citation>
    <scope>NUCLEOTIDE SEQUENCE [LARGE SCALE GENOMIC DNA]</scope>
    <source>
        <strain evidence="2">skT11</strain>
    </source>
</reference>
<dbReference type="KEGG" id="slac:SKTS_28820"/>
<gene>
    <name evidence="1" type="ORF">SKTS_28820</name>
</gene>
<dbReference type="RefSeq" id="WP_173066619.1">
    <property type="nucleotide sequence ID" value="NZ_AP022853.1"/>
</dbReference>
<organism evidence="1 2">
    <name type="scientific">Sulfurimicrobium lacus</name>
    <dbReference type="NCBI Taxonomy" id="2715678"/>
    <lineage>
        <taxon>Bacteria</taxon>
        <taxon>Pseudomonadati</taxon>
        <taxon>Pseudomonadota</taxon>
        <taxon>Betaproteobacteria</taxon>
        <taxon>Nitrosomonadales</taxon>
        <taxon>Sulfuricellaceae</taxon>
        <taxon>Sulfurimicrobium</taxon>
    </lineage>
</organism>
<dbReference type="InterPro" id="IPR049204">
    <property type="entry name" value="DUF6858"/>
</dbReference>
<protein>
    <submittedName>
        <fullName evidence="1">Uncharacterized protein</fullName>
    </submittedName>
</protein>
<dbReference type="Pfam" id="PF21651">
    <property type="entry name" value="DUF6858"/>
    <property type="match status" value="1"/>
</dbReference>
<evidence type="ECO:0000313" key="1">
    <source>
        <dbReference type="EMBL" id="BCB27996.1"/>
    </source>
</evidence>
<dbReference type="EMBL" id="AP022853">
    <property type="protein sequence ID" value="BCB27996.1"/>
    <property type="molecule type" value="Genomic_DNA"/>
</dbReference>
<accession>A0A6F8VG42</accession>
<proteinExistence type="predicted"/>
<dbReference type="Proteomes" id="UP000502260">
    <property type="component" value="Chromosome"/>
</dbReference>